<evidence type="ECO:0000256" key="4">
    <source>
        <dbReference type="ARBA" id="ARBA00022759"/>
    </source>
</evidence>
<evidence type="ECO:0000256" key="6">
    <source>
        <dbReference type="ARBA" id="ARBA00022833"/>
    </source>
</evidence>
<name>A0A5R9GKM3_9PROT</name>
<keyword evidence="2 7" id="KW-0540">Nuclease</keyword>
<keyword evidence="7" id="KW-0698">rRNA processing</keyword>
<keyword evidence="4 7" id="KW-0255">Endonuclease</keyword>
<evidence type="ECO:0000256" key="2">
    <source>
        <dbReference type="ARBA" id="ARBA00022722"/>
    </source>
</evidence>
<dbReference type="InterPro" id="IPR020549">
    <property type="entry name" value="YbeY_CS"/>
</dbReference>
<keyword evidence="9" id="KW-1185">Reference proteome</keyword>
<dbReference type="NCBIfam" id="TIGR00043">
    <property type="entry name" value="rRNA maturation RNase YbeY"/>
    <property type="match status" value="1"/>
</dbReference>
<dbReference type="InterPro" id="IPR023091">
    <property type="entry name" value="MetalPrtase_cat_dom_sf_prd"/>
</dbReference>
<feature type="binding site" evidence="7">
    <location>
        <position position="121"/>
    </location>
    <ligand>
        <name>Zn(2+)</name>
        <dbReference type="ChEBI" id="CHEBI:29105"/>
        <note>catalytic</note>
    </ligand>
</feature>
<dbReference type="GO" id="GO:0004521">
    <property type="term" value="F:RNA endonuclease activity"/>
    <property type="evidence" value="ECO:0007669"/>
    <property type="project" value="UniProtKB-UniRule"/>
</dbReference>
<protein>
    <recommendedName>
        <fullName evidence="7">Endoribonuclease YbeY</fullName>
        <ecNumber evidence="7">3.1.-.-</ecNumber>
    </recommendedName>
</protein>
<keyword evidence="7" id="KW-0963">Cytoplasm</keyword>
<comment type="subcellular location">
    <subcellularLocation>
        <location evidence="7">Cytoplasm</location>
    </subcellularLocation>
</comment>
<dbReference type="PANTHER" id="PTHR46986">
    <property type="entry name" value="ENDORIBONUCLEASE YBEY, CHLOROPLASTIC"/>
    <property type="match status" value="1"/>
</dbReference>
<evidence type="ECO:0000256" key="3">
    <source>
        <dbReference type="ARBA" id="ARBA00022723"/>
    </source>
</evidence>
<dbReference type="GO" id="GO:0008270">
    <property type="term" value="F:zinc ion binding"/>
    <property type="evidence" value="ECO:0007669"/>
    <property type="project" value="UniProtKB-UniRule"/>
</dbReference>
<comment type="function">
    <text evidence="7">Single strand-specific metallo-endoribonuclease involved in late-stage 70S ribosome quality control and in maturation of the 3' terminus of the 16S rRNA.</text>
</comment>
<dbReference type="GO" id="GO:0006364">
    <property type="term" value="P:rRNA processing"/>
    <property type="evidence" value="ECO:0007669"/>
    <property type="project" value="UniProtKB-UniRule"/>
</dbReference>
<gene>
    <name evidence="7 8" type="primary">ybeY</name>
    <name evidence="8" type="ORF">FEF65_08450</name>
</gene>
<dbReference type="EC" id="3.1.-.-" evidence="7"/>
<accession>A0A5R9GKM3</accession>
<evidence type="ECO:0000256" key="1">
    <source>
        <dbReference type="ARBA" id="ARBA00010875"/>
    </source>
</evidence>
<reference evidence="8 9" key="1">
    <citation type="journal article" date="2019" name="Appl. Environ. Microbiol.">
        <title>Environmental Evidence and Genomic Insight of Iron-oxidizing Bacteria Preference Towards More Corrosion Resistant Stainless Steel at Higher Salinities.</title>
        <authorList>
            <person name="Garrison C.E."/>
            <person name="Price K.A."/>
            <person name="Field E.K."/>
        </authorList>
    </citation>
    <scope>NUCLEOTIDE SEQUENCE [LARGE SCALE GENOMIC DNA]</scope>
    <source>
        <strain evidence="8 9">P3</strain>
    </source>
</reference>
<proteinExistence type="inferred from homology"/>
<dbReference type="InterPro" id="IPR002036">
    <property type="entry name" value="YbeY"/>
</dbReference>
<dbReference type="Proteomes" id="UP000306585">
    <property type="component" value="Unassembled WGS sequence"/>
</dbReference>
<evidence type="ECO:0000256" key="5">
    <source>
        <dbReference type="ARBA" id="ARBA00022801"/>
    </source>
</evidence>
<feature type="binding site" evidence="7">
    <location>
        <position position="117"/>
    </location>
    <ligand>
        <name>Zn(2+)</name>
        <dbReference type="ChEBI" id="CHEBI:29105"/>
        <note>catalytic</note>
    </ligand>
</feature>
<dbReference type="Pfam" id="PF02130">
    <property type="entry name" value="YbeY"/>
    <property type="match status" value="1"/>
</dbReference>
<comment type="similarity">
    <text evidence="1 7">Belongs to the endoribonuclease YbeY family.</text>
</comment>
<feature type="binding site" evidence="7">
    <location>
        <position position="127"/>
    </location>
    <ligand>
        <name>Zn(2+)</name>
        <dbReference type="ChEBI" id="CHEBI:29105"/>
        <note>catalytic</note>
    </ligand>
</feature>
<keyword evidence="7" id="KW-0690">Ribosome biogenesis</keyword>
<dbReference type="PROSITE" id="PS01306">
    <property type="entry name" value="UPF0054"/>
    <property type="match status" value="1"/>
</dbReference>
<comment type="cofactor">
    <cofactor evidence="7">
        <name>Zn(2+)</name>
        <dbReference type="ChEBI" id="CHEBI:29105"/>
    </cofactor>
    <text evidence="7">Binds 1 zinc ion.</text>
</comment>
<dbReference type="Gene3D" id="3.40.390.30">
    <property type="entry name" value="Metalloproteases ('zincins'), catalytic domain"/>
    <property type="match status" value="1"/>
</dbReference>
<evidence type="ECO:0000313" key="8">
    <source>
        <dbReference type="EMBL" id="TLS67076.1"/>
    </source>
</evidence>
<keyword evidence="3 7" id="KW-0479">Metal-binding</keyword>
<sequence length="158" mass="17620">MMIVIDVMVDEEIEGEFTPPETIAAAVMAACTVTDPDTAEPEVCVRFAPDMEIRELNSQWRGKDAVTDVLSFPMQEPDAIDFDESLGDIALAIPFVLQEAERLALTPEAHIQHLVVHATLHLLGYDHIDDDEAVIMQQLERQAMQQLGLHDPYPELQA</sequence>
<evidence type="ECO:0000256" key="7">
    <source>
        <dbReference type="HAMAP-Rule" id="MF_00009"/>
    </source>
</evidence>
<evidence type="ECO:0000313" key="9">
    <source>
        <dbReference type="Proteomes" id="UP000306585"/>
    </source>
</evidence>
<dbReference type="HAMAP" id="MF_00009">
    <property type="entry name" value="Endoribonucl_YbeY"/>
    <property type="match status" value="1"/>
</dbReference>
<dbReference type="EMBL" id="VBRY01000007">
    <property type="protein sequence ID" value="TLS67076.1"/>
    <property type="molecule type" value="Genomic_DNA"/>
</dbReference>
<dbReference type="GO" id="GO:0005737">
    <property type="term" value="C:cytoplasm"/>
    <property type="evidence" value="ECO:0007669"/>
    <property type="project" value="UniProtKB-SubCell"/>
</dbReference>
<organism evidence="8 9">
    <name type="scientific">Mariprofundus erugo</name>
    <dbReference type="NCBI Taxonomy" id="2528639"/>
    <lineage>
        <taxon>Bacteria</taxon>
        <taxon>Pseudomonadati</taxon>
        <taxon>Pseudomonadota</taxon>
        <taxon>Candidatius Mariprofundia</taxon>
        <taxon>Mariprofundales</taxon>
        <taxon>Mariprofundaceae</taxon>
        <taxon>Mariprofundus</taxon>
    </lineage>
</organism>
<dbReference type="AlphaFoldDB" id="A0A5R9GKM3"/>
<keyword evidence="5 7" id="KW-0378">Hydrolase</keyword>
<keyword evidence="6 7" id="KW-0862">Zinc</keyword>
<dbReference type="GO" id="GO:0004222">
    <property type="term" value="F:metalloendopeptidase activity"/>
    <property type="evidence" value="ECO:0007669"/>
    <property type="project" value="InterPro"/>
</dbReference>
<dbReference type="SUPFAM" id="SSF55486">
    <property type="entry name" value="Metalloproteases ('zincins'), catalytic domain"/>
    <property type="match status" value="1"/>
</dbReference>
<comment type="caution">
    <text evidence="8">The sequence shown here is derived from an EMBL/GenBank/DDBJ whole genome shotgun (WGS) entry which is preliminary data.</text>
</comment>
<dbReference type="PANTHER" id="PTHR46986:SF1">
    <property type="entry name" value="ENDORIBONUCLEASE YBEY, CHLOROPLASTIC"/>
    <property type="match status" value="1"/>
</dbReference>